<evidence type="ECO:0000313" key="3">
    <source>
        <dbReference type="EMBL" id="WRT64849.1"/>
    </source>
</evidence>
<organism evidence="3 4">
    <name type="scientific">Kwoniella shivajii</name>
    <dbReference type="NCBI Taxonomy" id="564305"/>
    <lineage>
        <taxon>Eukaryota</taxon>
        <taxon>Fungi</taxon>
        <taxon>Dikarya</taxon>
        <taxon>Basidiomycota</taxon>
        <taxon>Agaricomycotina</taxon>
        <taxon>Tremellomycetes</taxon>
        <taxon>Tremellales</taxon>
        <taxon>Cryptococcaceae</taxon>
        <taxon>Kwoniella</taxon>
    </lineage>
</organism>
<protein>
    <submittedName>
        <fullName evidence="3">Uncharacterized protein</fullName>
    </submittedName>
</protein>
<feature type="chain" id="PRO_5045348637" evidence="2">
    <location>
        <begin position="18"/>
        <end position="382"/>
    </location>
</feature>
<evidence type="ECO:0000256" key="2">
    <source>
        <dbReference type="SAM" id="SignalP"/>
    </source>
</evidence>
<feature type="transmembrane region" description="Helical" evidence="1">
    <location>
        <begin position="197"/>
        <end position="219"/>
    </location>
</feature>
<name>A0ABZ1CUI4_9TREE</name>
<dbReference type="Proteomes" id="UP001329825">
    <property type="component" value="Chromosome 2"/>
</dbReference>
<keyword evidence="1" id="KW-1133">Transmembrane helix</keyword>
<sequence length="382" mass="41881">MLALYTHLLCVFGAYLACQRSLKTYMGISALITYAETGPPISKEEPISDKPKTPWWKSTSVQSLVLSMLLSTSFIFILGVPDITLTSVLNTIWGGSITHLTGNNIYQSLDCILPSQRIEKLDKRNKSYCAVAIPDPNVSDPFYKTETCRRFLTFLITGGIMVSAFSGVLYLTPIVALTQVIPMAGKTFYVKLTVRSAVRVVSGLLTFFALLGIVIVNFVTVNKDKAPKETSIFTQRMMNVLTMLYAGMAMMLPAALLAITYRFEYVNSPSFAHKPTAENGQIATPIQVPSFSSPITSVGVITYIASVVVYHAVSPLLFNMDYITSASGILFVAFPLTVVGTTLMARRTGNLKGWLDYYDVWYPSIPSDEGDTSKSGVEQAPI</sequence>
<feature type="transmembrane region" description="Helical" evidence="1">
    <location>
        <begin position="240"/>
        <end position="261"/>
    </location>
</feature>
<dbReference type="EMBL" id="CP141882">
    <property type="protein sequence ID" value="WRT64849.1"/>
    <property type="molecule type" value="Genomic_DNA"/>
</dbReference>
<keyword evidence="4" id="KW-1185">Reference proteome</keyword>
<proteinExistence type="predicted"/>
<dbReference type="GeneID" id="87953916"/>
<feature type="transmembrane region" description="Helical" evidence="1">
    <location>
        <begin position="151"/>
        <end position="177"/>
    </location>
</feature>
<keyword evidence="1" id="KW-0812">Transmembrane</keyword>
<evidence type="ECO:0000256" key="1">
    <source>
        <dbReference type="SAM" id="Phobius"/>
    </source>
</evidence>
<feature type="transmembrane region" description="Helical" evidence="1">
    <location>
        <begin position="61"/>
        <end position="80"/>
    </location>
</feature>
<feature type="signal peptide" evidence="2">
    <location>
        <begin position="1"/>
        <end position="17"/>
    </location>
</feature>
<keyword evidence="1" id="KW-0472">Membrane</keyword>
<evidence type="ECO:0000313" key="4">
    <source>
        <dbReference type="Proteomes" id="UP001329825"/>
    </source>
</evidence>
<accession>A0ABZ1CUI4</accession>
<reference evidence="3 4" key="1">
    <citation type="submission" date="2024-01" db="EMBL/GenBank/DDBJ databases">
        <title>Comparative genomics of Cryptococcus and Kwoniella reveals pathogenesis evolution and contrasting modes of karyotype evolution via chromosome fusion or intercentromeric recombination.</title>
        <authorList>
            <person name="Coelho M.A."/>
            <person name="David-Palma M."/>
            <person name="Shea T."/>
            <person name="Bowers K."/>
            <person name="McGinley-Smith S."/>
            <person name="Mohammad A.W."/>
            <person name="Gnirke A."/>
            <person name="Yurkov A.M."/>
            <person name="Nowrousian M."/>
            <person name="Sun S."/>
            <person name="Cuomo C.A."/>
            <person name="Heitman J."/>
        </authorList>
    </citation>
    <scope>NUCLEOTIDE SEQUENCE [LARGE SCALE GENOMIC DNA]</scope>
    <source>
        <strain evidence="3">CBS 11374</strain>
    </source>
</reference>
<keyword evidence="2" id="KW-0732">Signal</keyword>
<gene>
    <name evidence="3" type="ORF">IL334_001785</name>
</gene>
<dbReference type="RefSeq" id="XP_062789589.1">
    <property type="nucleotide sequence ID" value="XM_062933538.1"/>
</dbReference>
<feature type="transmembrane region" description="Helical" evidence="1">
    <location>
        <begin position="322"/>
        <end position="345"/>
    </location>
</feature>